<proteinExistence type="predicted"/>
<gene>
    <name evidence="1" type="ORF">BEU00_01095</name>
</gene>
<accession>A0A1J5UAR4</accession>
<protein>
    <submittedName>
        <fullName evidence="1">Uncharacterized protein</fullName>
    </submittedName>
</protein>
<comment type="caution">
    <text evidence="1">The sequence shown here is derived from an EMBL/GenBank/DDBJ whole genome shotgun (WGS) entry which is preliminary data.</text>
</comment>
<dbReference type="EMBL" id="MIYY01000026">
    <property type="protein sequence ID" value="OIR22988.1"/>
    <property type="molecule type" value="Genomic_DNA"/>
</dbReference>
<dbReference type="AlphaFoldDB" id="A0A1J5UAR4"/>
<evidence type="ECO:0000313" key="1">
    <source>
        <dbReference type="EMBL" id="OIR22988.1"/>
    </source>
</evidence>
<evidence type="ECO:0000313" key="2">
    <source>
        <dbReference type="Proteomes" id="UP000183138"/>
    </source>
</evidence>
<organism evidence="1 2">
    <name type="scientific">Marine Group III euryarchaeote CG-Epi3</name>
    <dbReference type="NCBI Taxonomy" id="1888997"/>
    <lineage>
        <taxon>Archaea</taxon>
        <taxon>Methanobacteriati</taxon>
        <taxon>Thermoplasmatota</taxon>
        <taxon>Thermoplasmata</taxon>
        <taxon>Candidatus Thermoprofundales</taxon>
    </lineage>
</organism>
<sequence length="92" mass="10819">MVVKEKRGRKRYILFKNTEKANKNELKLFLKQNSRIINGKIRWRIILFEDEKSIILVDHTKATLVRTLIQDNSKELGIEPIKTSGTLKALRK</sequence>
<reference evidence="1 2" key="1">
    <citation type="submission" date="2016-08" db="EMBL/GenBank/DDBJ databases">
        <title>New Insights into Marine Group III Euryarchaeota, from dark to light.</title>
        <authorList>
            <person name="Haro-Moreno J.M."/>
            <person name="Rodriguez-Valera F."/>
            <person name="Lopez-Garcia P."/>
            <person name="Moreira D."/>
            <person name="Martin-Cuadrado A.B."/>
        </authorList>
    </citation>
    <scope>NUCLEOTIDE SEQUENCE [LARGE SCALE GENOMIC DNA]</scope>
    <source>
        <strain evidence="1">CG-Epi3</strain>
    </source>
</reference>
<name>A0A1J5UAR4_9ARCH</name>
<dbReference type="Proteomes" id="UP000183138">
    <property type="component" value="Unassembled WGS sequence"/>
</dbReference>